<protein>
    <submittedName>
        <fullName evidence="1">Uncharacterized protein</fullName>
    </submittedName>
</protein>
<dbReference type="STRING" id="5514.A0A395RM88"/>
<organism evidence="1 2">
    <name type="scientific">Fusarium sporotrichioides</name>
    <dbReference type="NCBI Taxonomy" id="5514"/>
    <lineage>
        <taxon>Eukaryota</taxon>
        <taxon>Fungi</taxon>
        <taxon>Dikarya</taxon>
        <taxon>Ascomycota</taxon>
        <taxon>Pezizomycotina</taxon>
        <taxon>Sordariomycetes</taxon>
        <taxon>Hypocreomycetidae</taxon>
        <taxon>Hypocreales</taxon>
        <taxon>Nectriaceae</taxon>
        <taxon>Fusarium</taxon>
    </lineage>
</organism>
<dbReference type="EMBL" id="PXOF01000175">
    <property type="protein sequence ID" value="RGP60972.1"/>
    <property type="molecule type" value="Genomic_DNA"/>
</dbReference>
<dbReference type="Proteomes" id="UP000266152">
    <property type="component" value="Unassembled WGS sequence"/>
</dbReference>
<comment type="caution">
    <text evidence="1">The sequence shown here is derived from an EMBL/GenBank/DDBJ whole genome shotgun (WGS) entry which is preliminary data.</text>
</comment>
<evidence type="ECO:0000313" key="2">
    <source>
        <dbReference type="Proteomes" id="UP000266152"/>
    </source>
</evidence>
<accession>A0A395RM88</accession>
<keyword evidence="2" id="KW-1185">Reference proteome</keyword>
<name>A0A395RM88_FUSSP</name>
<gene>
    <name evidence="1" type="ORF">FSPOR_10285</name>
</gene>
<proteinExistence type="predicted"/>
<evidence type="ECO:0000313" key="1">
    <source>
        <dbReference type="EMBL" id="RGP60972.1"/>
    </source>
</evidence>
<reference evidence="1 2" key="1">
    <citation type="journal article" date="2018" name="PLoS Pathog.">
        <title>Evolution of structural diversity of trichothecenes, a family of toxins produced by plant pathogenic and entomopathogenic fungi.</title>
        <authorList>
            <person name="Proctor R.H."/>
            <person name="McCormick S.P."/>
            <person name="Kim H.S."/>
            <person name="Cardoza R.E."/>
            <person name="Stanley A.M."/>
            <person name="Lindo L."/>
            <person name="Kelly A."/>
            <person name="Brown D.W."/>
            <person name="Lee T."/>
            <person name="Vaughan M.M."/>
            <person name="Alexander N.J."/>
            <person name="Busman M."/>
            <person name="Gutierrez S."/>
        </authorList>
    </citation>
    <scope>NUCLEOTIDE SEQUENCE [LARGE SCALE GENOMIC DNA]</scope>
    <source>
        <strain evidence="1 2">NRRL 3299</strain>
    </source>
</reference>
<dbReference type="AlphaFoldDB" id="A0A395RM88"/>
<sequence>MNSSYKDDTLKARLPVEVILLIIESLIPGTTHRRPILPASHVVTKTLLNLTLVSKAIYPLSSRLLWQNCLRIESKESLRLFRDFVSRESIVTGRRPCDAYGSTRLFLCPFSRPRLHSPVPVSIDGEAREEAIHHPVYSPGSPYYPKLKDYDTIEAVNEVLITLAPVLKAIIVDMPLRSLYPEDDDTGIRRLLREGFEALVNVEELVSINDELYLDTKEDQSEPEVWTKWPKLQRLALYNVVTQPELWKNMLLCPQLEMAVLSRSDGSEGGTSEEDIKDQWSRAWTEATSQGTMSFEDRVPYQGREAIIAFCDWNSCLPKLDAFTNRWERLDPDNLIWIMTVPFDQPYNPALTGYAYHYPDVPKNWIRGRALRGSLWDDVYTERCGSTSKSDQHG</sequence>